<name>A0A1B9GPG1_9TREE</name>
<gene>
    <name evidence="5" type="ORF">I316_05317</name>
</gene>
<evidence type="ECO:0000256" key="1">
    <source>
        <dbReference type="ARBA" id="ARBA00006484"/>
    </source>
</evidence>
<keyword evidence="2" id="KW-0521">NADP</keyword>
<dbReference type="Pfam" id="PF00106">
    <property type="entry name" value="adh_short"/>
    <property type="match status" value="1"/>
</dbReference>
<evidence type="ECO:0000313" key="5">
    <source>
        <dbReference type="EMBL" id="OCF32979.1"/>
    </source>
</evidence>
<dbReference type="InterPro" id="IPR036291">
    <property type="entry name" value="NAD(P)-bd_dom_sf"/>
</dbReference>
<dbReference type="STRING" id="1296120.A0A1B9GPG1"/>
<sequence>MQLLTSLIAWFRHKLDLLLHSGFPIFFWVRPRWSVDEITDQTGKVVLVTGGNSGTGYATSLALYNAGAKVYLACRNEKKAREAMAEIEKGGQRTLTGFIYPKSKNTTKKGQLEFIKLDLTDLESVERCVDEFLKKEDKLDTLFCNAGIMATPEGQYTKQGYTLQFGTNVLGHQRLTSLLLPLLLKSPPTEPSRVIFTSSAGHAAAPSGGVDFRSVVRDRSEPEPREGQPPRRGKYERTKWVEYGQAKWGDVALARYLHNEYGRQGRLISVALHPGMVATNLAGHFALTPYIIKFAPWLGRLITRSPAIGASNQIWVATIPDHAARWLSGEYIVPFQRIGRPRPDVEDNVRCEQVWQWCEEQGKKRA</sequence>
<dbReference type="PRINTS" id="PR00081">
    <property type="entry name" value="GDHRDH"/>
</dbReference>
<feature type="compositionally biased region" description="Low complexity" evidence="4">
    <location>
        <begin position="198"/>
        <end position="209"/>
    </location>
</feature>
<dbReference type="GO" id="GO:0016491">
    <property type="term" value="F:oxidoreductase activity"/>
    <property type="evidence" value="ECO:0007669"/>
    <property type="project" value="UniProtKB-KW"/>
</dbReference>
<dbReference type="AlphaFoldDB" id="A0A1B9GPG1"/>
<dbReference type="InterPro" id="IPR002347">
    <property type="entry name" value="SDR_fam"/>
</dbReference>
<dbReference type="SUPFAM" id="SSF51735">
    <property type="entry name" value="NAD(P)-binding Rossmann-fold domains"/>
    <property type="match status" value="1"/>
</dbReference>
<evidence type="ECO:0000313" key="6">
    <source>
        <dbReference type="Proteomes" id="UP000092666"/>
    </source>
</evidence>
<reference evidence="6" key="2">
    <citation type="submission" date="2013-12" db="EMBL/GenBank/DDBJ databases">
        <title>Evolution of pathogenesis and genome organization in the Tremellales.</title>
        <authorList>
            <person name="Cuomo C."/>
            <person name="Litvintseva A."/>
            <person name="Heitman J."/>
            <person name="Chen Y."/>
            <person name="Sun S."/>
            <person name="Springer D."/>
            <person name="Dromer F."/>
            <person name="Young S."/>
            <person name="Zeng Q."/>
            <person name="Chapman S."/>
            <person name="Gujja S."/>
            <person name="Saif S."/>
            <person name="Birren B."/>
        </authorList>
    </citation>
    <scope>NUCLEOTIDE SEQUENCE [LARGE SCALE GENOMIC DNA]</scope>
    <source>
        <strain evidence="6">BCC8398</strain>
    </source>
</reference>
<accession>A0A1B9GPG1</accession>
<feature type="region of interest" description="Disordered" evidence="4">
    <location>
        <begin position="198"/>
        <end position="233"/>
    </location>
</feature>
<keyword evidence="3" id="KW-0560">Oxidoreductase</keyword>
<dbReference type="EMBL" id="KI669506">
    <property type="protein sequence ID" value="OCF32979.1"/>
    <property type="molecule type" value="Genomic_DNA"/>
</dbReference>
<proteinExistence type="inferred from homology"/>
<dbReference type="PANTHER" id="PTHR24320">
    <property type="entry name" value="RETINOL DEHYDROGENASE"/>
    <property type="match status" value="1"/>
</dbReference>
<feature type="compositionally biased region" description="Basic and acidic residues" evidence="4">
    <location>
        <begin position="214"/>
        <end position="233"/>
    </location>
</feature>
<dbReference type="Gene3D" id="3.40.50.720">
    <property type="entry name" value="NAD(P)-binding Rossmann-like Domain"/>
    <property type="match status" value="1"/>
</dbReference>
<evidence type="ECO:0000256" key="2">
    <source>
        <dbReference type="ARBA" id="ARBA00022857"/>
    </source>
</evidence>
<protein>
    <submittedName>
        <fullName evidence="5">Pod-specific dehydrogenase</fullName>
    </submittedName>
</protein>
<evidence type="ECO:0000256" key="4">
    <source>
        <dbReference type="SAM" id="MobiDB-lite"/>
    </source>
</evidence>
<organism evidence="5 6">
    <name type="scientific">Kwoniella heveanensis BCC8398</name>
    <dbReference type="NCBI Taxonomy" id="1296120"/>
    <lineage>
        <taxon>Eukaryota</taxon>
        <taxon>Fungi</taxon>
        <taxon>Dikarya</taxon>
        <taxon>Basidiomycota</taxon>
        <taxon>Agaricomycotina</taxon>
        <taxon>Tremellomycetes</taxon>
        <taxon>Tremellales</taxon>
        <taxon>Cryptococcaceae</taxon>
        <taxon>Kwoniella</taxon>
    </lineage>
</organism>
<reference evidence="5 6" key="1">
    <citation type="submission" date="2013-07" db="EMBL/GenBank/DDBJ databases">
        <title>The Genome Sequence of Cryptococcus heveanensis BCC8398.</title>
        <authorList>
            <consortium name="The Broad Institute Genome Sequencing Platform"/>
            <person name="Cuomo C."/>
            <person name="Litvintseva A."/>
            <person name="Chen Y."/>
            <person name="Heitman J."/>
            <person name="Sun S."/>
            <person name="Springer D."/>
            <person name="Dromer F."/>
            <person name="Young S.K."/>
            <person name="Zeng Q."/>
            <person name="Gargeya S."/>
            <person name="Fitzgerald M."/>
            <person name="Abouelleil A."/>
            <person name="Alvarado L."/>
            <person name="Berlin A.M."/>
            <person name="Chapman S.B."/>
            <person name="Dewar J."/>
            <person name="Goldberg J."/>
            <person name="Griggs A."/>
            <person name="Gujja S."/>
            <person name="Hansen M."/>
            <person name="Howarth C."/>
            <person name="Imamovic A."/>
            <person name="Larimer J."/>
            <person name="McCowan C."/>
            <person name="Murphy C."/>
            <person name="Pearson M."/>
            <person name="Priest M."/>
            <person name="Roberts A."/>
            <person name="Saif S."/>
            <person name="Shea T."/>
            <person name="Sykes S."/>
            <person name="Wortman J."/>
            <person name="Nusbaum C."/>
            <person name="Birren B."/>
        </authorList>
    </citation>
    <scope>NUCLEOTIDE SEQUENCE [LARGE SCALE GENOMIC DNA]</scope>
    <source>
        <strain evidence="5 6">BCC8398</strain>
    </source>
</reference>
<keyword evidence="6" id="KW-1185">Reference proteome</keyword>
<dbReference type="Proteomes" id="UP000092666">
    <property type="component" value="Unassembled WGS sequence"/>
</dbReference>
<comment type="similarity">
    <text evidence="1">Belongs to the short-chain dehydrogenases/reductases (SDR) family.</text>
</comment>
<dbReference type="PANTHER" id="PTHR24320:SF282">
    <property type="entry name" value="WW DOMAIN-CONTAINING OXIDOREDUCTASE"/>
    <property type="match status" value="1"/>
</dbReference>
<evidence type="ECO:0000256" key="3">
    <source>
        <dbReference type="ARBA" id="ARBA00023002"/>
    </source>
</evidence>
<dbReference type="OrthoDB" id="191139at2759"/>